<organism evidence="2 3">
    <name type="scientific">Candidatus Woesebacteria bacterium RBG_16_34_12</name>
    <dbReference type="NCBI Taxonomy" id="1802480"/>
    <lineage>
        <taxon>Bacteria</taxon>
        <taxon>Candidatus Woeseibacteriota</taxon>
    </lineage>
</organism>
<name>A0A1F7XAT8_9BACT</name>
<keyword evidence="1" id="KW-0472">Membrane</keyword>
<keyword evidence="1" id="KW-0812">Transmembrane</keyword>
<protein>
    <submittedName>
        <fullName evidence="2">Uncharacterized protein</fullName>
    </submittedName>
</protein>
<reference evidence="2 3" key="1">
    <citation type="journal article" date="2016" name="Nat. Commun.">
        <title>Thousands of microbial genomes shed light on interconnected biogeochemical processes in an aquifer system.</title>
        <authorList>
            <person name="Anantharaman K."/>
            <person name="Brown C.T."/>
            <person name="Hug L.A."/>
            <person name="Sharon I."/>
            <person name="Castelle C.J."/>
            <person name="Probst A.J."/>
            <person name="Thomas B.C."/>
            <person name="Singh A."/>
            <person name="Wilkins M.J."/>
            <person name="Karaoz U."/>
            <person name="Brodie E.L."/>
            <person name="Williams K.H."/>
            <person name="Hubbard S.S."/>
            <person name="Banfield J.F."/>
        </authorList>
    </citation>
    <scope>NUCLEOTIDE SEQUENCE [LARGE SCALE GENOMIC DNA]</scope>
</reference>
<dbReference type="Proteomes" id="UP000177053">
    <property type="component" value="Unassembled WGS sequence"/>
</dbReference>
<dbReference type="AlphaFoldDB" id="A0A1F7XAT8"/>
<dbReference type="EMBL" id="MGFS01000016">
    <property type="protein sequence ID" value="OGM11465.1"/>
    <property type="molecule type" value="Genomic_DNA"/>
</dbReference>
<evidence type="ECO:0000313" key="2">
    <source>
        <dbReference type="EMBL" id="OGM11465.1"/>
    </source>
</evidence>
<evidence type="ECO:0000313" key="3">
    <source>
        <dbReference type="Proteomes" id="UP000177053"/>
    </source>
</evidence>
<feature type="transmembrane region" description="Helical" evidence="1">
    <location>
        <begin position="37"/>
        <end position="56"/>
    </location>
</feature>
<accession>A0A1F7XAT8</accession>
<proteinExistence type="predicted"/>
<gene>
    <name evidence="2" type="ORF">A2Z22_00240</name>
</gene>
<keyword evidence="1" id="KW-1133">Transmembrane helix</keyword>
<evidence type="ECO:0000256" key="1">
    <source>
        <dbReference type="SAM" id="Phobius"/>
    </source>
</evidence>
<comment type="caution">
    <text evidence="2">The sequence shown here is derived from an EMBL/GenBank/DDBJ whole genome shotgun (WGS) entry which is preliminary data.</text>
</comment>
<sequence>MNRLKYFLTFLVVFFIFLFFLPRQAQAYIDPGTGSYVVQIILAFILGGVFTLKLYWKKITKFLRKLFSKSTNTKDEE</sequence>